<dbReference type="SMART" id="SM00028">
    <property type="entry name" value="TPR"/>
    <property type="match status" value="3"/>
</dbReference>
<dbReference type="Gene3D" id="1.25.40.10">
    <property type="entry name" value="Tetratricopeptide repeat domain"/>
    <property type="match status" value="1"/>
</dbReference>
<feature type="region of interest" description="Disordered" evidence="1">
    <location>
        <begin position="859"/>
        <end position="879"/>
    </location>
</feature>
<dbReference type="Proteomes" id="UP001412067">
    <property type="component" value="Unassembled WGS sequence"/>
</dbReference>
<feature type="region of interest" description="Disordered" evidence="1">
    <location>
        <begin position="156"/>
        <end position="220"/>
    </location>
</feature>
<dbReference type="SUPFAM" id="SSF48452">
    <property type="entry name" value="TPR-like"/>
    <property type="match status" value="1"/>
</dbReference>
<feature type="region of interest" description="Disordered" evidence="1">
    <location>
        <begin position="276"/>
        <end position="306"/>
    </location>
</feature>
<evidence type="ECO:0000313" key="3">
    <source>
        <dbReference type="Proteomes" id="UP001412067"/>
    </source>
</evidence>
<gene>
    <name evidence="2" type="ORF">KSP40_PGU013799</name>
</gene>
<organism evidence="2 3">
    <name type="scientific">Platanthera guangdongensis</name>
    <dbReference type="NCBI Taxonomy" id="2320717"/>
    <lineage>
        <taxon>Eukaryota</taxon>
        <taxon>Viridiplantae</taxon>
        <taxon>Streptophyta</taxon>
        <taxon>Embryophyta</taxon>
        <taxon>Tracheophyta</taxon>
        <taxon>Spermatophyta</taxon>
        <taxon>Magnoliopsida</taxon>
        <taxon>Liliopsida</taxon>
        <taxon>Asparagales</taxon>
        <taxon>Orchidaceae</taxon>
        <taxon>Orchidoideae</taxon>
        <taxon>Orchideae</taxon>
        <taxon>Orchidinae</taxon>
        <taxon>Platanthera</taxon>
    </lineage>
</organism>
<feature type="compositionally biased region" description="Polar residues" evidence="1">
    <location>
        <begin position="925"/>
        <end position="935"/>
    </location>
</feature>
<dbReference type="PANTHER" id="PTHR45181">
    <property type="entry name" value="HEAT SHOCK PROTEIN DNAJ WITH TETRATRICOPEPTIDE REPEAT-CONTAINING PROTEIN"/>
    <property type="match status" value="1"/>
</dbReference>
<proteinExistence type="predicted"/>
<feature type="compositionally biased region" description="Basic and acidic residues" evidence="1">
    <location>
        <begin position="908"/>
        <end position="920"/>
    </location>
</feature>
<dbReference type="InterPro" id="IPR011990">
    <property type="entry name" value="TPR-like_helical_dom_sf"/>
</dbReference>
<protein>
    <submittedName>
        <fullName evidence="2">Uncharacterized protein</fullName>
    </submittedName>
</protein>
<dbReference type="InterPro" id="IPR019734">
    <property type="entry name" value="TPR_rpt"/>
</dbReference>
<feature type="region of interest" description="Disordered" evidence="1">
    <location>
        <begin position="905"/>
        <end position="935"/>
    </location>
</feature>
<evidence type="ECO:0000313" key="2">
    <source>
        <dbReference type="EMBL" id="KAK8960177.1"/>
    </source>
</evidence>
<evidence type="ECO:0000256" key="1">
    <source>
        <dbReference type="SAM" id="MobiDB-lite"/>
    </source>
</evidence>
<comment type="caution">
    <text evidence="2">The sequence shown here is derived from an EMBL/GenBank/DDBJ whole genome shotgun (WGS) entry which is preliminary data.</text>
</comment>
<accession>A0ABR2M7M1</accession>
<feature type="compositionally biased region" description="Low complexity" evidence="1">
    <location>
        <begin position="287"/>
        <end position="304"/>
    </location>
</feature>
<dbReference type="PANTHER" id="PTHR45181:SF4">
    <property type="entry name" value="HEAT SHOCK PROTEIN DNAJ WITH TETRATRICOPEPTIDE REPEAT-CONTAINING PROTEIN"/>
    <property type="match status" value="1"/>
</dbReference>
<keyword evidence="3" id="KW-1185">Reference proteome</keyword>
<reference evidence="2 3" key="1">
    <citation type="journal article" date="2022" name="Nat. Plants">
        <title>Genomes of leafy and leafless Platanthera orchids illuminate the evolution of mycoheterotrophy.</title>
        <authorList>
            <person name="Li M.H."/>
            <person name="Liu K.W."/>
            <person name="Li Z."/>
            <person name="Lu H.C."/>
            <person name="Ye Q.L."/>
            <person name="Zhang D."/>
            <person name="Wang J.Y."/>
            <person name="Li Y.F."/>
            <person name="Zhong Z.M."/>
            <person name="Liu X."/>
            <person name="Yu X."/>
            <person name="Liu D.K."/>
            <person name="Tu X.D."/>
            <person name="Liu B."/>
            <person name="Hao Y."/>
            <person name="Liao X.Y."/>
            <person name="Jiang Y.T."/>
            <person name="Sun W.H."/>
            <person name="Chen J."/>
            <person name="Chen Y.Q."/>
            <person name="Ai Y."/>
            <person name="Zhai J.W."/>
            <person name="Wu S.S."/>
            <person name="Zhou Z."/>
            <person name="Hsiao Y.Y."/>
            <person name="Wu W.L."/>
            <person name="Chen Y.Y."/>
            <person name="Lin Y.F."/>
            <person name="Hsu J.L."/>
            <person name="Li C.Y."/>
            <person name="Wang Z.W."/>
            <person name="Zhao X."/>
            <person name="Zhong W.Y."/>
            <person name="Ma X.K."/>
            <person name="Ma L."/>
            <person name="Huang J."/>
            <person name="Chen G.Z."/>
            <person name="Huang M.Z."/>
            <person name="Huang L."/>
            <person name="Peng D.H."/>
            <person name="Luo Y.B."/>
            <person name="Zou S.Q."/>
            <person name="Chen S.P."/>
            <person name="Lan S."/>
            <person name="Tsai W.C."/>
            <person name="Van de Peer Y."/>
            <person name="Liu Z.J."/>
        </authorList>
    </citation>
    <scope>NUCLEOTIDE SEQUENCE [LARGE SCALE GENOMIC DNA]</scope>
    <source>
        <strain evidence="2">Lor288</strain>
    </source>
</reference>
<sequence>MPTTGHPKDVTITSQVLAENPNHILEDEKNEKCPDARPSKELTYLIIAIISNRQEGEGRSQIETGSIASPIPKLKTFLCCSSSSIRRWPFAALPLQQVHVFLPVMSPAVVDFRSPALDSSKLQSSGHGSETSVADRIPSFPSHTIFRSGGIPEPSPLMDRLNLGQGVSLPDPPFGSSSSEKLSVPRFRKPRKHSGTSWAKPATVASDSGAPLDRAEDSVSHSVREKLHGWKPFTPDASSQSSSGAGFVFGACSSRSIPSSSNTVFDNSSGNPGSGIFVFGSGIEKGSNPSRSSSSSQSMPSAESAKFEGTATILGAGTSSGSNVKNIGIGLPRNDSVCSLGGDNASSDAGVFVFGSRTKKNDNSVDDLLHQQTERTRKIDLGDSSNVDCQISSMHSNESSIFSSSKLPEELRKHKIIASDENAGKDPSASVFGIGVNVSACANKSSSSSASESSFSKLPEKMEKLNLHRSAYEVHGDSKSGVFVSESSAKHAQFGTNFSGLNEGGFSMFPGELKNQNLQSSGNEGHGSDNHGVFVFGVQKKANSAKSSSESLISKLPDEIAKMKLSCLGNDDNSQKSFSKFSRELKNQNLQSSGNGEHEIPGFQSSGVDFCFPGMHAGSETPIMEFRSEKQDTSILTKENFFNGPHKSMTFSMKKEDYKGLRLKKKRGKTKQSTPIPKQFVPTDKECLDREQDSTCRYSPMDYSPYQETLVSSHCSREESVASDESIHFGSKCTSNDVRRSCSVDGNEGELFTSSAHEDPLETGAAERFLRFPSPRHFTSENSWVDPGLQKENLAAKNEAFGSDILKNSSSMESESFSYYPSIKHSTYEGSMGFTFASNCKDDAQSNFLFAATSSVQGSSSESRRTYRRRSRVKGAQDSHPNVKVPLAFAPSNLFQFTNSYVPTVPEQEQKGSGDGERTGKYNATKPNQESVTTAAASVTSEEICEKWRLRGNQAYADGNLSKAEDYYSRGVDSFPLKEVSRRYSRALMLCYSNRAATRMSLGRLREALCDCKMAVAIDPSFLRARNLTGLPCSILLSLGEPADALKHFEKVLQIDKEAKSDQKIILEAVDGLEKIQENSCGGSNDETITARPEQLFTVFLLGEPSIAPFGAAVVVVNATVGSGGHERSGLKRRS</sequence>
<dbReference type="EMBL" id="JBBWWR010000011">
    <property type="protein sequence ID" value="KAK8960177.1"/>
    <property type="molecule type" value="Genomic_DNA"/>
</dbReference>
<name>A0ABR2M7M1_9ASPA</name>